<dbReference type="CDD" id="cd00303">
    <property type="entry name" value="retropepsin_like"/>
    <property type="match status" value="1"/>
</dbReference>
<feature type="region of interest" description="Disordered" evidence="10">
    <location>
        <begin position="32"/>
        <end position="60"/>
    </location>
</feature>
<keyword evidence="2" id="KW-0645">Protease</keyword>
<dbReference type="Gene3D" id="2.40.70.10">
    <property type="entry name" value="Acid Proteases"/>
    <property type="match status" value="1"/>
</dbReference>
<keyword evidence="7" id="KW-0378">Hydrolase</keyword>
<dbReference type="GO" id="GO:0004519">
    <property type="term" value="F:endonuclease activity"/>
    <property type="evidence" value="ECO:0007669"/>
    <property type="project" value="UniProtKB-KW"/>
</dbReference>
<dbReference type="FunFam" id="3.30.70.270:FF:000020">
    <property type="entry name" value="Transposon Tf2-6 polyprotein-like Protein"/>
    <property type="match status" value="1"/>
</dbReference>
<dbReference type="SMART" id="SM00343">
    <property type="entry name" value="ZnF_C2HC"/>
    <property type="match status" value="1"/>
</dbReference>
<keyword evidence="9" id="KW-0863">Zinc-finger</keyword>
<dbReference type="PANTHER" id="PTHR37984:SF5">
    <property type="entry name" value="PROTEIN NYNRIN-LIKE"/>
    <property type="match status" value="1"/>
</dbReference>
<dbReference type="AlphaFoldDB" id="A0AAQ3WW67"/>
<accession>A0AAQ3WW67</accession>
<dbReference type="Gene3D" id="3.10.20.370">
    <property type="match status" value="1"/>
</dbReference>
<protein>
    <recommendedName>
        <fullName evidence="1">RNA-directed DNA polymerase</fullName>
        <ecNumber evidence="1">2.7.7.49</ecNumber>
    </recommendedName>
</protein>
<dbReference type="GO" id="GO:0003964">
    <property type="term" value="F:RNA-directed DNA polymerase activity"/>
    <property type="evidence" value="ECO:0007669"/>
    <property type="project" value="UniProtKB-KW"/>
</dbReference>
<evidence type="ECO:0000313" key="13">
    <source>
        <dbReference type="Proteomes" id="UP001341281"/>
    </source>
</evidence>
<sequence>MPPAKPNAKYPCYKCGKTGHFSKNCLALRRSQAPLLIRDKQRQNKKKGPKRDPAPTEGRVHYTHVDQIPEGEPVLASTFLVNEHPTVVLFDSEATHTFISRSYATKHGYHMDNMKAKYHITAPGSPIDTNQIVRHLRLCIDTEEFYVDPVVLPNQGIDIILGMDWMKEHNVLLDITSRTIQMKSSRSGKTMHIHLPSHKHSPPIVNATEAQLIKKIPVVSDFPDVFPEELPGLSPDRNVEFAIELVPGTAPVSRRPYRMAPDELKELKVQLQEQLDKGFIRPSSSPWGYPALFVEKKDQGGKRLCVDYRPLNAVTIKNKYLLPHIDILFDQLAGAKVFSKIDLRSGYYQIKIREEDIPKTAFLTRYGLYEYLVMSFGLTNAPAFFMYMMNSVFMNELDKFVVVFIDDILIYSKSEEEHKEHLRIRVDPSKVKDVLNWKQPETVTEIRSFLGLAKPMTSLTKKNAKYVWSSNCEEAFQTLKKLLTSAPVLAQPDVTKPFDVYCDASGSGLGCVLMQEGRVIAYASRQLRKHEANYPTHDLELAAVVHTLKIWRHYLLGNTCRIYTDHKSLKYILTQPELNMRQRRWLELIKDYDLEIHYHPGKANVVADALSRKAHCNVIEARPTVRVICCEMDEIEMPTEQHAELYSLIVEPTIKDQIIVAQKQDKPTLPCSPCTRTAIKYTKT</sequence>
<dbReference type="GO" id="GO:0008270">
    <property type="term" value="F:zinc ion binding"/>
    <property type="evidence" value="ECO:0007669"/>
    <property type="project" value="UniProtKB-KW"/>
</dbReference>
<dbReference type="InterPro" id="IPR043128">
    <property type="entry name" value="Rev_trsase/Diguanyl_cyclase"/>
</dbReference>
<keyword evidence="4" id="KW-0548">Nucleotidyltransferase</keyword>
<dbReference type="GO" id="GO:0008233">
    <property type="term" value="F:peptidase activity"/>
    <property type="evidence" value="ECO:0007669"/>
    <property type="project" value="UniProtKB-KW"/>
</dbReference>
<dbReference type="SUPFAM" id="SSF50630">
    <property type="entry name" value="Acid proteases"/>
    <property type="match status" value="1"/>
</dbReference>
<dbReference type="Gene3D" id="3.30.70.270">
    <property type="match status" value="1"/>
</dbReference>
<dbReference type="Pfam" id="PF17917">
    <property type="entry name" value="RT_RNaseH"/>
    <property type="match status" value="1"/>
</dbReference>
<evidence type="ECO:0000256" key="6">
    <source>
        <dbReference type="ARBA" id="ARBA00022759"/>
    </source>
</evidence>
<dbReference type="Gene3D" id="4.10.60.10">
    <property type="entry name" value="Zinc finger, CCHC-type"/>
    <property type="match status" value="1"/>
</dbReference>
<evidence type="ECO:0000256" key="7">
    <source>
        <dbReference type="ARBA" id="ARBA00022801"/>
    </source>
</evidence>
<dbReference type="Pfam" id="PF08284">
    <property type="entry name" value="RVP_2"/>
    <property type="match status" value="1"/>
</dbReference>
<dbReference type="EC" id="2.7.7.49" evidence="1"/>
<evidence type="ECO:0000256" key="9">
    <source>
        <dbReference type="PROSITE-ProRule" id="PRU00047"/>
    </source>
</evidence>
<dbReference type="CDD" id="cd09274">
    <property type="entry name" value="RNase_HI_RT_Ty3"/>
    <property type="match status" value="1"/>
</dbReference>
<keyword evidence="9" id="KW-0479">Metal-binding</keyword>
<dbReference type="Pfam" id="PF00098">
    <property type="entry name" value="zf-CCHC"/>
    <property type="match status" value="1"/>
</dbReference>
<dbReference type="SUPFAM" id="SSF57756">
    <property type="entry name" value="Retrovirus zinc finger-like domains"/>
    <property type="match status" value="1"/>
</dbReference>
<dbReference type="GO" id="GO:0006508">
    <property type="term" value="P:proteolysis"/>
    <property type="evidence" value="ECO:0007669"/>
    <property type="project" value="UniProtKB-KW"/>
</dbReference>
<dbReference type="PROSITE" id="PS50158">
    <property type="entry name" value="ZF_CCHC"/>
    <property type="match status" value="1"/>
</dbReference>
<proteinExistence type="predicted"/>
<reference evidence="12 13" key="1">
    <citation type="submission" date="2024-02" db="EMBL/GenBank/DDBJ databases">
        <title>High-quality chromosome-scale genome assembly of Pensacola bahiagrass (Paspalum notatum Flugge var. saurae).</title>
        <authorList>
            <person name="Vega J.M."/>
            <person name="Podio M."/>
            <person name="Orjuela J."/>
            <person name="Siena L.A."/>
            <person name="Pessino S.C."/>
            <person name="Combes M.C."/>
            <person name="Mariac C."/>
            <person name="Albertini E."/>
            <person name="Pupilli F."/>
            <person name="Ortiz J.P.A."/>
            <person name="Leblanc O."/>
        </authorList>
    </citation>
    <scope>NUCLEOTIDE SEQUENCE [LARGE SCALE GENOMIC DNA]</scope>
    <source>
        <strain evidence="12">R1</strain>
        <tissue evidence="12">Leaf</tissue>
    </source>
</reference>
<dbReference type="GO" id="GO:0003676">
    <property type="term" value="F:nucleic acid binding"/>
    <property type="evidence" value="ECO:0007669"/>
    <property type="project" value="InterPro"/>
</dbReference>
<dbReference type="Pfam" id="PF00078">
    <property type="entry name" value="RVT_1"/>
    <property type="match status" value="1"/>
</dbReference>
<dbReference type="FunFam" id="3.10.20.370:FF:000001">
    <property type="entry name" value="Retrovirus-related Pol polyprotein from transposon 17.6-like protein"/>
    <property type="match status" value="1"/>
</dbReference>
<keyword evidence="13" id="KW-1185">Reference proteome</keyword>
<dbReference type="InterPro" id="IPR021109">
    <property type="entry name" value="Peptidase_aspartic_dom_sf"/>
</dbReference>
<dbReference type="InterPro" id="IPR050951">
    <property type="entry name" value="Retrovirus_Pol_polyprotein"/>
</dbReference>
<evidence type="ECO:0000256" key="3">
    <source>
        <dbReference type="ARBA" id="ARBA00022679"/>
    </source>
</evidence>
<dbReference type="Proteomes" id="UP001341281">
    <property type="component" value="Chromosome 05"/>
</dbReference>
<evidence type="ECO:0000259" key="11">
    <source>
        <dbReference type="PROSITE" id="PS50158"/>
    </source>
</evidence>
<evidence type="ECO:0000313" key="12">
    <source>
        <dbReference type="EMBL" id="WVZ75611.1"/>
    </source>
</evidence>
<feature type="domain" description="CCHC-type" evidence="11">
    <location>
        <begin position="12"/>
        <end position="25"/>
    </location>
</feature>
<evidence type="ECO:0000256" key="5">
    <source>
        <dbReference type="ARBA" id="ARBA00022722"/>
    </source>
</evidence>
<dbReference type="CDD" id="cd01647">
    <property type="entry name" value="RT_LTR"/>
    <property type="match status" value="1"/>
</dbReference>
<dbReference type="FunFam" id="3.10.10.10:FF:000007">
    <property type="entry name" value="Retrovirus-related Pol polyprotein from transposon 17.6-like Protein"/>
    <property type="match status" value="1"/>
</dbReference>
<keyword evidence="9" id="KW-0862">Zinc</keyword>
<keyword evidence="8" id="KW-0695">RNA-directed DNA polymerase</keyword>
<dbReference type="SUPFAM" id="SSF56672">
    <property type="entry name" value="DNA/RNA polymerases"/>
    <property type="match status" value="1"/>
</dbReference>
<feature type="compositionally biased region" description="Basic and acidic residues" evidence="10">
    <location>
        <begin position="50"/>
        <end position="60"/>
    </location>
</feature>
<evidence type="ECO:0000256" key="4">
    <source>
        <dbReference type="ARBA" id="ARBA00022695"/>
    </source>
</evidence>
<dbReference type="InterPro" id="IPR036875">
    <property type="entry name" value="Znf_CCHC_sf"/>
</dbReference>
<keyword evidence="6" id="KW-0255">Endonuclease</keyword>
<evidence type="ECO:0000256" key="2">
    <source>
        <dbReference type="ARBA" id="ARBA00022670"/>
    </source>
</evidence>
<keyword evidence="5" id="KW-0540">Nuclease</keyword>
<dbReference type="InterPro" id="IPR001878">
    <property type="entry name" value="Znf_CCHC"/>
</dbReference>
<dbReference type="InterPro" id="IPR000477">
    <property type="entry name" value="RT_dom"/>
</dbReference>
<evidence type="ECO:0000256" key="8">
    <source>
        <dbReference type="ARBA" id="ARBA00022918"/>
    </source>
</evidence>
<name>A0AAQ3WW67_PASNO</name>
<evidence type="ECO:0000256" key="1">
    <source>
        <dbReference type="ARBA" id="ARBA00012493"/>
    </source>
</evidence>
<dbReference type="InterPro" id="IPR043502">
    <property type="entry name" value="DNA/RNA_pol_sf"/>
</dbReference>
<organism evidence="12 13">
    <name type="scientific">Paspalum notatum var. saurae</name>
    <dbReference type="NCBI Taxonomy" id="547442"/>
    <lineage>
        <taxon>Eukaryota</taxon>
        <taxon>Viridiplantae</taxon>
        <taxon>Streptophyta</taxon>
        <taxon>Embryophyta</taxon>
        <taxon>Tracheophyta</taxon>
        <taxon>Spermatophyta</taxon>
        <taxon>Magnoliopsida</taxon>
        <taxon>Liliopsida</taxon>
        <taxon>Poales</taxon>
        <taxon>Poaceae</taxon>
        <taxon>PACMAD clade</taxon>
        <taxon>Panicoideae</taxon>
        <taxon>Andropogonodae</taxon>
        <taxon>Paspaleae</taxon>
        <taxon>Paspalinae</taxon>
        <taxon>Paspalum</taxon>
    </lineage>
</organism>
<keyword evidence="3" id="KW-0808">Transferase</keyword>
<dbReference type="EMBL" id="CP144749">
    <property type="protein sequence ID" value="WVZ75611.1"/>
    <property type="molecule type" value="Genomic_DNA"/>
</dbReference>
<evidence type="ECO:0000256" key="10">
    <source>
        <dbReference type="SAM" id="MobiDB-lite"/>
    </source>
</evidence>
<gene>
    <name evidence="12" type="ORF">U9M48_023649</name>
</gene>
<dbReference type="PANTHER" id="PTHR37984">
    <property type="entry name" value="PROTEIN CBG26694"/>
    <property type="match status" value="1"/>
</dbReference>
<dbReference type="Gene3D" id="3.10.10.10">
    <property type="entry name" value="HIV Type 1 Reverse Transcriptase, subunit A, domain 1"/>
    <property type="match status" value="1"/>
</dbReference>
<dbReference type="InterPro" id="IPR041373">
    <property type="entry name" value="RT_RNaseH"/>
</dbReference>